<feature type="domain" description="HTH cro/C1-type" evidence="2">
    <location>
        <begin position="16"/>
        <end position="71"/>
    </location>
</feature>
<proteinExistence type="predicted"/>
<dbReference type="Pfam" id="PF01381">
    <property type="entry name" value="HTH_3"/>
    <property type="match status" value="1"/>
</dbReference>
<dbReference type="InterPro" id="IPR001387">
    <property type="entry name" value="Cro/C1-type_HTH"/>
</dbReference>
<dbReference type="SMART" id="SM00530">
    <property type="entry name" value="HTH_XRE"/>
    <property type="match status" value="1"/>
</dbReference>
<evidence type="ECO:0000256" key="1">
    <source>
        <dbReference type="SAM" id="Coils"/>
    </source>
</evidence>
<dbReference type="CDD" id="cd00093">
    <property type="entry name" value="HTH_XRE"/>
    <property type="match status" value="1"/>
</dbReference>
<protein>
    <recommendedName>
        <fullName evidence="2">HTH cro/C1-type domain-containing protein</fullName>
    </recommendedName>
</protein>
<organism evidence="3">
    <name type="scientific">uncultured bacterium contig00060</name>
    <dbReference type="NCBI Taxonomy" id="1181543"/>
    <lineage>
        <taxon>Bacteria</taxon>
        <taxon>environmental samples</taxon>
    </lineage>
</organism>
<dbReference type="Gene3D" id="1.10.260.40">
    <property type="entry name" value="lambda repressor-like DNA-binding domains"/>
    <property type="match status" value="1"/>
</dbReference>
<dbReference type="SUPFAM" id="SSF47413">
    <property type="entry name" value="lambda repressor-like DNA-binding domains"/>
    <property type="match status" value="1"/>
</dbReference>
<evidence type="ECO:0000259" key="2">
    <source>
        <dbReference type="PROSITE" id="PS50943"/>
    </source>
</evidence>
<accession>A0A806K0I4</accession>
<dbReference type="InterPro" id="IPR010982">
    <property type="entry name" value="Lambda_DNA-bd_dom_sf"/>
</dbReference>
<name>A0A806K0I4_9BACT</name>
<sequence length="117" mass="13464">MVNKPNEIRKILSKNVKDQRKKLELSQEKLAELTGLSVQTINDIEGCRKWVSDKTLAKLSTALNIESYQLLIPGYFSQNKKNKSAASYLLEIKKKLHKNVDVQIDEHFNEFLKSGFL</sequence>
<keyword evidence="1" id="KW-0175">Coiled coil</keyword>
<dbReference type="PROSITE" id="PS50943">
    <property type="entry name" value="HTH_CROC1"/>
    <property type="match status" value="1"/>
</dbReference>
<reference evidence="3" key="1">
    <citation type="submission" date="2012-03" db="EMBL/GenBank/DDBJ databases">
        <title>Functional metagenomics reveals considerable lignocellulase gene clusters in the gut microbiome of a wood-feeding higher termite.</title>
        <authorList>
            <person name="Liu N."/>
        </authorList>
    </citation>
    <scope>NUCLEOTIDE SEQUENCE</scope>
</reference>
<dbReference type="EMBL" id="JQ844223">
    <property type="protein sequence ID" value="AGS53172.1"/>
    <property type="molecule type" value="Genomic_DNA"/>
</dbReference>
<feature type="coiled-coil region" evidence="1">
    <location>
        <begin position="9"/>
        <end position="36"/>
    </location>
</feature>
<evidence type="ECO:0000313" key="3">
    <source>
        <dbReference type="EMBL" id="AGS53172.1"/>
    </source>
</evidence>
<dbReference type="AlphaFoldDB" id="A0A806K0I4"/>
<dbReference type="GO" id="GO:0003677">
    <property type="term" value="F:DNA binding"/>
    <property type="evidence" value="ECO:0007669"/>
    <property type="project" value="InterPro"/>
</dbReference>